<accession>A0A6B0R4P5</accession>
<dbReference type="Proteomes" id="UP000322234">
    <property type="component" value="Unassembled WGS sequence"/>
</dbReference>
<evidence type="ECO:0000313" key="1">
    <source>
        <dbReference type="EMBL" id="MXQ84262.1"/>
    </source>
</evidence>
<dbReference type="AlphaFoldDB" id="A0A6B0R4P5"/>
<comment type="caution">
    <text evidence="1">The sequence shown here is derived from an EMBL/GenBank/DDBJ whole genome shotgun (WGS) entry which is preliminary data.</text>
</comment>
<reference evidence="1" key="1">
    <citation type="submission" date="2019-10" db="EMBL/GenBank/DDBJ databases">
        <title>The sequence and de novo assembly of the wild yak genome.</title>
        <authorList>
            <person name="Liu Y."/>
        </authorList>
    </citation>
    <scope>NUCLEOTIDE SEQUENCE [LARGE SCALE GENOMIC DNA]</scope>
    <source>
        <strain evidence="1">WY2019</strain>
    </source>
</reference>
<proteinExistence type="predicted"/>
<organism evidence="1 2">
    <name type="scientific">Bos mutus</name>
    <name type="common">wild yak</name>
    <dbReference type="NCBI Taxonomy" id="72004"/>
    <lineage>
        <taxon>Eukaryota</taxon>
        <taxon>Metazoa</taxon>
        <taxon>Chordata</taxon>
        <taxon>Craniata</taxon>
        <taxon>Vertebrata</taxon>
        <taxon>Euteleostomi</taxon>
        <taxon>Mammalia</taxon>
        <taxon>Eutheria</taxon>
        <taxon>Laurasiatheria</taxon>
        <taxon>Artiodactyla</taxon>
        <taxon>Ruminantia</taxon>
        <taxon>Pecora</taxon>
        <taxon>Bovidae</taxon>
        <taxon>Bovinae</taxon>
        <taxon>Bos</taxon>
    </lineage>
</organism>
<evidence type="ECO:0000313" key="2">
    <source>
        <dbReference type="Proteomes" id="UP000322234"/>
    </source>
</evidence>
<dbReference type="EMBL" id="VBQZ03000020">
    <property type="protein sequence ID" value="MXQ84262.1"/>
    <property type="molecule type" value="Genomic_DNA"/>
</dbReference>
<gene>
    <name evidence="1" type="ORF">E5288_WYG014157</name>
</gene>
<name>A0A6B0R4P5_9CETA</name>
<keyword evidence="2" id="KW-1185">Reference proteome</keyword>
<protein>
    <submittedName>
        <fullName evidence="1">Uncharacterized protein</fullName>
    </submittedName>
</protein>
<sequence>MSESWVALRNAYESELLPSFTKEQEPGTPASVVIANFTVHKNHVHADLGVPFSLSPSIFTFGRFEPAQVITSAEEKSVKYGSIGHQSSKAVIAPFKCT</sequence>